<protein>
    <submittedName>
        <fullName evidence="3">Heat shock protein HslJ</fullName>
    </submittedName>
</protein>
<keyword evidence="4" id="KW-1185">Reference proteome</keyword>
<dbReference type="EMBL" id="LT670847">
    <property type="protein sequence ID" value="SHM11404.1"/>
    <property type="molecule type" value="Genomic_DNA"/>
</dbReference>
<gene>
    <name evidence="3" type="ORF">SAMN05878437_1284</name>
</gene>
<dbReference type="Gene3D" id="2.40.128.270">
    <property type="match status" value="1"/>
</dbReference>
<name>A0A1M7G4V4_9GAMM</name>
<dbReference type="OrthoDB" id="5348860at2"/>
<dbReference type="InterPro" id="IPR053147">
    <property type="entry name" value="Hsp_HslJ-like"/>
</dbReference>
<feature type="domain" description="DUF306" evidence="2">
    <location>
        <begin position="57"/>
        <end position="150"/>
    </location>
</feature>
<accession>A0A1M7G4V4</accession>
<evidence type="ECO:0000259" key="2">
    <source>
        <dbReference type="Pfam" id="PF03724"/>
    </source>
</evidence>
<reference evidence="3 4" key="1">
    <citation type="submission" date="2016-11" db="EMBL/GenBank/DDBJ databases">
        <authorList>
            <person name="Jaros S."/>
            <person name="Januszkiewicz K."/>
            <person name="Wedrychowicz H."/>
        </authorList>
    </citation>
    <scope>NUCLEOTIDE SEQUENCE [LARGE SCALE GENOMIC DNA]</scope>
    <source>
        <strain evidence="3 4">ACAM 12</strain>
    </source>
</reference>
<dbReference type="Proteomes" id="UP000190911">
    <property type="component" value="Chromosome I"/>
</dbReference>
<keyword evidence="1" id="KW-0732">Signal</keyword>
<feature type="signal peptide" evidence="1">
    <location>
        <begin position="1"/>
        <end position="30"/>
    </location>
</feature>
<dbReference type="InParanoid" id="A0A1M7G4V4"/>
<dbReference type="PROSITE" id="PS51257">
    <property type="entry name" value="PROKAR_LIPOPROTEIN"/>
    <property type="match status" value="1"/>
</dbReference>
<dbReference type="InterPro" id="IPR005184">
    <property type="entry name" value="DUF306_Meta_HslJ"/>
</dbReference>
<evidence type="ECO:0000313" key="4">
    <source>
        <dbReference type="Proteomes" id="UP000190911"/>
    </source>
</evidence>
<organism evidence="3 4">
    <name type="scientific">Vreelandella subglaciescola</name>
    <dbReference type="NCBI Taxonomy" id="29571"/>
    <lineage>
        <taxon>Bacteria</taxon>
        <taxon>Pseudomonadati</taxon>
        <taxon>Pseudomonadota</taxon>
        <taxon>Gammaproteobacteria</taxon>
        <taxon>Oceanospirillales</taxon>
        <taxon>Halomonadaceae</taxon>
        <taxon>Vreelandella</taxon>
    </lineage>
</organism>
<feature type="chain" id="PRO_5013020212" evidence="1">
    <location>
        <begin position="31"/>
        <end position="164"/>
    </location>
</feature>
<keyword evidence="3" id="KW-0346">Stress response</keyword>
<dbReference type="Pfam" id="PF03724">
    <property type="entry name" value="META"/>
    <property type="match status" value="1"/>
</dbReference>
<dbReference type="PANTHER" id="PTHR35535:SF2">
    <property type="entry name" value="DUF306 DOMAIN-CONTAINING PROTEIN"/>
    <property type="match status" value="1"/>
</dbReference>
<dbReference type="PANTHER" id="PTHR35535">
    <property type="entry name" value="HEAT SHOCK PROTEIN HSLJ"/>
    <property type="match status" value="1"/>
</dbReference>
<sequence>MTQRAPGKQRGRLKQRFQLAGVAASMTLLAACSSAPPVTSPANPDVSDDKPLSGEVIDQRWNLLLLGTHERVTLPEPAHFRIAPDGSVSGSDGCNRFTGQASLGGKQRISIDELATTRKACPALDDAKRVTDMLENAYGYLIDHDRLVFFGPDSRVIGGWRKAN</sequence>
<evidence type="ECO:0000313" key="3">
    <source>
        <dbReference type="EMBL" id="SHM11404.1"/>
    </source>
</evidence>
<proteinExistence type="predicted"/>
<evidence type="ECO:0000256" key="1">
    <source>
        <dbReference type="SAM" id="SignalP"/>
    </source>
</evidence>
<dbReference type="STRING" id="29571.SAMN05878437_1284"/>
<dbReference type="RefSeq" id="WP_079552230.1">
    <property type="nucleotide sequence ID" value="NZ_LT670847.1"/>
</dbReference>
<dbReference type="AlphaFoldDB" id="A0A1M7G4V4"/>
<dbReference type="InterPro" id="IPR038670">
    <property type="entry name" value="HslJ-like_sf"/>
</dbReference>